<evidence type="ECO:0000313" key="2">
    <source>
        <dbReference type="EMBL" id="JAC05055.1"/>
    </source>
</evidence>
<name>W8CDR2_CERCA</name>
<evidence type="ECO:0000256" key="1">
    <source>
        <dbReference type="SAM" id="Phobius"/>
    </source>
</evidence>
<keyword evidence="1" id="KW-0812">Transmembrane</keyword>
<dbReference type="EMBL" id="GAMC01001501">
    <property type="protein sequence ID" value="JAC05055.1"/>
    <property type="molecule type" value="mRNA"/>
</dbReference>
<reference evidence="2" key="2">
    <citation type="journal article" date="2014" name="BMC Genomics">
        <title>A genomic perspective to assessing quality of mass-reared SIT flies used in Mediterranean fruit fly (Ceratitis capitata) eradication in California.</title>
        <authorList>
            <person name="Calla B."/>
            <person name="Hall B."/>
            <person name="Hou S."/>
            <person name="Geib S.M."/>
        </authorList>
    </citation>
    <scope>NUCLEOTIDE SEQUENCE</scope>
</reference>
<sequence>MRAHNRRQPAVTTDVCSIAGYVRVSGERDGLVTAAAAANNGYILADASIYYTCSASEDTNDTHLDFVWGKELFNFFLQLCAHRDMAREVWHLLLLLYGLISVLLMSKSVGIYFVGRF</sequence>
<dbReference type="AlphaFoldDB" id="W8CDR2"/>
<accession>W8CDR2</accession>
<feature type="transmembrane region" description="Helical" evidence="1">
    <location>
        <begin position="92"/>
        <end position="114"/>
    </location>
</feature>
<proteinExistence type="evidence at transcript level"/>
<reference evidence="2" key="1">
    <citation type="submission" date="2013-07" db="EMBL/GenBank/DDBJ databases">
        <authorList>
            <person name="Geib S."/>
        </authorList>
    </citation>
    <scope>NUCLEOTIDE SEQUENCE</scope>
</reference>
<keyword evidence="1" id="KW-1133">Transmembrane helix</keyword>
<protein>
    <submittedName>
        <fullName evidence="2">Uncharacterized protein</fullName>
    </submittedName>
</protein>
<organism evidence="2">
    <name type="scientific">Ceratitis capitata</name>
    <name type="common">Mediterranean fruit fly</name>
    <name type="synonym">Tephritis capitata</name>
    <dbReference type="NCBI Taxonomy" id="7213"/>
    <lineage>
        <taxon>Eukaryota</taxon>
        <taxon>Metazoa</taxon>
        <taxon>Ecdysozoa</taxon>
        <taxon>Arthropoda</taxon>
        <taxon>Hexapoda</taxon>
        <taxon>Insecta</taxon>
        <taxon>Pterygota</taxon>
        <taxon>Neoptera</taxon>
        <taxon>Endopterygota</taxon>
        <taxon>Diptera</taxon>
        <taxon>Brachycera</taxon>
        <taxon>Muscomorpha</taxon>
        <taxon>Tephritoidea</taxon>
        <taxon>Tephritidae</taxon>
        <taxon>Ceratitis</taxon>
        <taxon>Ceratitis</taxon>
    </lineage>
</organism>
<keyword evidence="1" id="KW-0472">Membrane</keyword>